<dbReference type="EMBL" id="CAFBIY010000005">
    <property type="protein sequence ID" value="CAB4846289.1"/>
    <property type="molecule type" value="Genomic_DNA"/>
</dbReference>
<evidence type="ECO:0000313" key="6">
    <source>
        <dbReference type="EMBL" id="CAB4846289.1"/>
    </source>
</evidence>
<dbReference type="EMBL" id="CAFBMT010000062">
    <property type="protein sequence ID" value="CAB4962081.1"/>
    <property type="molecule type" value="Genomic_DNA"/>
</dbReference>
<dbReference type="InterPro" id="IPR016163">
    <property type="entry name" value="Ald_DH_C"/>
</dbReference>
<dbReference type="AlphaFoldDB" id="A0A6J7BQI1"/>
<gene>
    <name evidence="5" type="ORF">UFOPK3099_00613</name>
    <name evidence="6" type="ORF">UFOPK3267_00183</name>
    <name evidence="7" type="ORF">UFOPK3651_03579</name>
    <name evidence="8" type="ORF">UFOPK3931_00423</name>
    <name evidence="4" type="ORF">UFOPK4189_03527</name>
</gene>
<dbReference type="Pfam" id="PF00171">
    <property type="entry name" value="Aldedh"/>
    <property type="match status" value="1"/>
</dbReference>
<dbReference type="EMBL" id="CAFAAV010000032">
    <property type="protein sequence ID" value="CAB4809158.1"/>
    <property type="molecule type" value="Genomic_DNA"/>
</dbReference>
<dbReference type="EMBL" id="CAFBOL010000006">
    <property type="protein sequence ID" value="CAB4974832.1"/>
    <property type="molecule type" value="Genomic_DNA"/>
</dbReference>
<dbReference type="GO" id="GO:0016620">
    <property type="term" value="F:oxidoreductase activity, acting on the aldehyde or oxo group of donors, NAD or NADP as acceptor"/>
    <property type="evidence" value="ECO:0007669"/>
    <property type="project" value="InterPro"/>
</dbReference>
<dbReference type="Gene3D" id="3.40.605.10">
    <property type="entry name" value="Aldehyde Dehydrogenase, Chain A, domain 1"/>
    <property type="match status" value="1"/>
</dbReference>
<evidence type="ECO:0000313" key="5">
    <source>
        <dbReference type="EMBL" id="CAB4809158.1"/>
    </source>
</evidence>
<comment type="similarity">
    <text evidence="1">Belongs to the aldehyde dehydrogenase family.</text>
</comment>
<dbReference type="InterPro" id="IPR016161">
    <property type="entry name" value="Ald_DH/histidinol_DH"/>
</dbReference>
<sequence length="490" mass="51251">MSSTMSPAPIELLREPALIIGDQRVTDSTGGRFRHVYAATGAATGDVPQAGVAEIDDAVRAAREALPAWRALTGDKRRNLLLAYAALLDQHSERLSQLNVIDNATPITVARYMPAKAADLFRYNAGWADKIGGEVVPTWPAPALDYTMHEPYGVVAVIIPWNGPISAIGMTAAPALAAGNCLVIKPPELAPYAALEMGQLFLDAGFPPGVVNVVPSGPEGGEALCRHPGVDKIHFTGSGGTARKVLASALEHLTPVGLELGGKSANIIFDDANLDEALPHTIGAVASLSGQGCLLGTRVLVQRSCYDEVVRRVVAAVGGLVVGDPLMAGTRMGPVVNAASCDRIMATIQLATTDGHGRLAAGGQRLHGEFADGYFIEPTVFADVDNQSPLARDEIFGPVLAMIPFDDDSHAISLANDNPYGLAAYIHTNDLRRAHRVAAALQAGNVAVNGSSANPISAPFGGVKQSGYGRLGGIDGIREFSRAKNVWVSM</sequence>
<dbReference type="Gene3D" id="3.40.309.10">
    <property type="entry name" value="Aldehyde Dehydrogenase, Chain A, domain 2"/>
    <property type="match status" value="1"/>
</dbReference>
<protein>
    <submittedName>
        <fullName evidence="6">Unannotated protein</fullName>
    </submittedName>
</protein>
<dbReference type="InterPro" id="IPR015590">
    <property type="entry name" value="Aldehyde_DH_dom"/>
</dbReference>
<dbReference type="InterPro" id="IPR016162">
    <property type="entry name" value="Ald_DH_N"/>
</dbReference>
<dbReference type="EMBL" id="CAESGF010000048">
    <property type="protein sequence ID" value="CAB4365786.1"/>
    <property type="molecule type" value="Genomic_DNA"/>
</dbReference>
<dbReference type="SUPFAM" id="SSF53720">
    <property type="entry name" value="ALDH-like"/>
    <property type="match status" value="1"/>
</dbReference>
<evidence type="ECO:0000256" key="2">
    <source>
        <dbReference type="ARBA" id="ARBA00023002"/>
    </source>
</evidence>
<dbReference type="PANTHER" id="PTHR11699">
    <property type="entry name" value="ALDEHYDE DEHYDROGENASE-RELATED"/>
    <property type="match status" value="1"/>
</dbReference>
<evidence type="ECO:0000259" key="3">
    <source>
        <dbReference type="Pfam" id="PF00171"/>
    </source>
</evidence>
<dbReference type="FunFam" id="3.40.605.10:FF:000007">
    <property type="entry name" value="NAD/NADP-dependent betaine aldehyde dehydrogenase"/>
    <property type="match status" value="1"/>
</dbReference>
<dbReference type="PROSITE" id="PS00687">
    <property type="entry name" value="ALDEHYDE_DEHYDR_GLU"/>
    <property type="match status" value="1"/>
</dbReference>
<evidence type="ECO:0000256" key="1">
    <source>
        <dbReference type="ARBA" id="ARBA00009986"/>
    </source>
</evidence>
<name>A0A6J7BQI1_9ZZZZ</name>
<keyword evidence="2" id="KW-0560">Oxidoreductase</keyword>
<evidence type="ECO:0000313" key="4">
    <source>
        <dbReference type="EMBL" id="CAB4365786.1"/>
    </source>
</evidence>
<reference evidence="6" key="1">
    <citation type="submission" date="2020-05" db="EMBL/GenBank/DDBJ databases">
        <authorList>
            <person name="Chiriac C."/>
            <person name="Salcher M."/>
            <person name="Ghai R."/>
            <person name="Kavagutti S V."/>
        </authorList>
    </citation>
    <scope>NUCLEOTIDE SEQUENCE</scope>
</reference>
<organism evidence="6">
    <name type="scientific">freshwater metagenome</name>
    <dbReference type="NCBI Taxonomy" id="449393"/>
    <lineage>
        <taxon>unclassified sequences</taxon>
        <taxon>metagenomes</taxon>
        <taxon>ecological metagenomes</taxon>
    </lineage>
</organism>
<proteinExistence type="inferred from homology"/>
<dbReference type="InterPro" id="IPR029510">
    <property type="entry name" value="Ald_DH_CS_GLU"/>
</dbReference>
<dbReference type="FunFam" id="3.40.309.10:FF:000012">
    <property type="entry name" value="Betaine aldehyde dehydrogenase"/>
    <property type="match status" value="1"/>
</dbReference>
<evidence type="ECO:0000313" key="8">
    <source>
        <dbReference type="EMBL" id="CAB4974832.1"/>
    </source>
</evidence>
<accession>A0A6J7BQI1</accession>
<feature type="domain" description="Aldehyde dehydrogenase" evidence="3">
    <location>
        <begin position="28"/>
        <end position="486"/>
    </location>
</feature>
<evidence type="ECO:0000313" key="7">
    <source>
        <dbReference type="EMBL" id="CAB4962081.1"/>
    </source>
</evidence>